<evidence type="ECO:0000313" key="2">
    <source>
        <dbReference type="EMBL" id="EJF37750.1"/>
    </source>
</evidence>
<sequence length="295" mass="32090">MGLMPTKMEGVSHAMLGDPGRIGGWIQVEVGPSAIFGNPSLLLGVAGIMTQFARRQEVRELRNFLQNIDEKLDDVRRRQRDEVIAKMDRATTAIEEVMMIRVWLAVLARCLQLKDEHEILELDHVLRTAPDSFERHRLGLSQASRERGEKIAAMTGAFIAQMTEAGGVAEKNVLLRAFSSQNVINSINGVGGLVEEFQKPLGLGIEGASLENMPKNMALRDAIRDPRQLKCAGIDLAKGAGKCAMFAAGAFAVAVVGTALLARVDAEDDMDGEDDGDASVEGGDEEMFSREIIEE</sequence>
<accession>J1GXB5</accession>
<evidence type="ECO:0000313" key="3">
    <source>
        <dbReference type="Proteomes" id="UP000002941"/>
    </source>
</evidence>
<feature type="compositionally biased region" description="Acidic residues" evidence="1">
    <location>
        <begin position="267"/>
        <end position="286"/>
    </location>
</feature>
<dbReference type="EMBL" id="AKFT01000201">
    <property type="protein sequence ID" value="EJF37750.1"/>
    <property type="molecule type" value="Genomic_DNA"/>
</dbReference>
<name>J1GXB5_9ACTO</name>
<reference evidence="2 3" key="1">
    <citation type="submission" date="2012-05" db="EMBL/GenBank/DDBJ databases">
        <authorList>
            <person name="Harkins D.M."/>
            <person name="Madupu R."/>
            <person name="Durkin A.S."/>
            <person name="Torralba M."/>
            <person name="Methe B."/>
            <person name="Sutton G.G."/>
            <person name="Nelson K.E."/>
        </authorList>
    </citation>
    <scope>NUCLEOTIDE SEQUENCE [LARGE SCALE GENOMIC DNA]</scope>
    <source>
        <strain evidence="2 3">F0489</strain>
    </source>
</reference>
<gene>
    <name evidence="2" type="ORF">HMPREF1318_2638</name>
</gene>
<proteinExistence type="predicted"/>
<keyword evidence="3" id="KW-1185">Reference proteome</keyword>
<dbReference type="eggNOG" id="ENOG502Z8FT">
    <property type="taxonomic scope" value="Bacteria"/>
</dbReference>
<comment type="caution">
    <text evidence="2">The sequence shown here is derived from an EMBL/GenBank/DDBJ whole genome shotgun (WGS) entry which is preliminary data.</text>
</comment>
<dbReference type="AlphaFoldDB" id="J1GXB5"/>
<evidence type="ECO:0000256" key="1">
    <source>
        <dbReference type="SAM" id="MobiDB-lite"/>
    </source>
</evidence>
<dbReference type="Proteomes" id="UP000002941">
    <property type="component" value="Unassembled WGS sequence"/>
</dbReference>
<protein>
    <submittedName>
        <fullName evidence="2">Uncharacterized protein</fullName>
    </submittedName>
</protein>
<dbReference type="OrthoDB" id="4391631at2"/>
<organism evidence="2 3">
    <name type="scientific">Actinomyces massiliensis F0489</name>
    <dbReference type="NCBI Taxonomy" id="1125718"/>
    <lineage>
        <taxon>Bacteria</taxon>
        <taxon>Bacillati</taxon>
        <taxon>Actinomycetota</taxon>
        <taxon>Actinomycetes</taxon>
        <taxon>Actinomycetales</taxon>
        <taxon>Actinomycetaceae</taxon>
        <taxon>Actinomyces</taxon>
    </lineage>
</organism>
<feature type="region of interest" description="Disordered" evidence="1">
    <location>
        <begin position="267"/>
        <end position="295"/>
    </location>
</feature>